<reference evidence="2 3" key="1">
    <citation type="submission" date="2019-03" db="EMBL/GenBank/DDBJ databases">
        <title>Genomic Encyclopedia of Type Strains, Phase IV (KMG-IV): sequencing the most valuable type-strain genomes for metagenomic binning, comparative biology and taxonomic classification.</title>
        <authorList>
            <person name="Goeker M."/>
        </authorList>
    </citation>
    <scope>NUCLEOTIDE SEQUENCE [LARGE SCALE GENOMIC DNA]</scope>
    <source>
        <strain evidence="2 3">DSM 28403</strain>
    </source>
</reference>
<evidence type="ECO:0000313" key="3">
    <source>
        <dbReference type="Proteomes" id="UP000295657"/>
    </source>
</evidence>
<organism evidence="2 3">
    <name type="scientific">Mesocricetibacter intestinalis</name>
    <dbReference type="NCBI Taxonomy" id="1521930"/>
    <lineage>
        <taxon>Bacteria</taxon>
        <taxon>Pseudomonadati</taxon>
        <taxon>Pseudomonadota</taxon>
        <taxon>Gammaproteobacteria</taxon>
        <taxon>Pasteurellales</taxon>
        <taxon>Pasteurellaceae</taxon>
        <taxon>Mesocricetibacter</taxon>
    </lineage>
</organism>
<keyword evidence="1" id="KW-0472">Membrane</keyword>
<keyword evidence="1" id="KW-0812">Transmembrane</keyword>
<keyword evidence="1" id="KW-1133">Transmembrane helix</keyword>
<name>A0A4R6VF19_9PAST</name>
<keyword evidence="3" id="KW-1185">Reference proteome</keyword>
<sequence length="156" mass="18721">MIIYSVAIFIYVIAQNYNILFDYRFQVEYKTYKNITVDIKNNEIHGNLNKYVAIKHINKQCYKLNCGFPESGQYDIKEIKFITIEKKVFLYYACTSKETCFYNIDDEFISKFKEYLYYDEKDKLKFAIINIIGMILASFLDSIPRKIRRKRGLLDE</sequence>
<comment type="caution">
    <text evidence="2">The sequence shown here is derived from an EMBL/GenBank/DDBJ whole genome shotgun (WGS) entry which is preliminary data.</text>
</comment>
<evidence type="ECO:0000313" key="2">
    <source>
        <dbReference type="EMBL" id="TDQ59565.1"/>
    </source>
</evidence>
<proteinExistence type="predicted"/>
<gene>
    <name evidence="2" type="ORF">EDC45_0215</name>
</gene>
<protein>
    <submittedName>
        <fullName evidence="2">Uncharacterized protein</fullName>
    </submittedName>
</protein>
<evidence type="ECO:0000256" key="1">
    <source>
        <dbReference type="SAM" id="Phobius"/>
    </source>
</evidence>
<dbReference type="AlphaFoldDB" id="A0A4R6VF19"/>
<dbReference type="EMBL" id="SNYQ01000001">
    <property type="protein sequence ID" value="TDQ59565.1"/>
    <property type="molecule type" value="Genomic_DNA"/>
</dbReference>
<feature type="transmembrane region" description="Helical" evidence="1">
    <location>
        <begin position="124"/>
        <end position="143"/>
    </location>
</feature>
<accession>A0A4R6VF19</accession>
<dbReference type="Proteomes" id="UP000295657">
    <property type="component" value="Unassembled WGS sequence"/>
</dbReference>